<keyword evidence="3" id="KW-1185">Reference proteome</keyword>
<sequence length="313" mass="34962">MVSAYTKLWESEWRVEWRQTLEIPEGEEHFSTNDLLETAATVTSPNLYAGLPRQMPARSRLGDKVDRYIRLVDKYLPKVVEEARVYIARFPHKVGAVLGQVRIIRKKIRKSRMKKQHQADLRLTSSSTTTTTPRQPRYQPLPGGVAARAVPGEDKPANLPVGELETKEHGDVLGHDKGEQLDGDTPPDWGGEAQKRRIYNHPPVLTHGRGGKQAAHRIEEKVLECWHKSLLNLRGTRCRGTKAIREARPVNLVLYSADTGGMAKAEGESDAVTMKAPPARLAAGSHPGVIRLGLRRLQSLRDPELDPSPLEDE</sequence>
<evidence type="ECO:0000313" key="2">
    <source>
        <dbReference type="EMBL" id="OLP83352.1"/>
    </source>
</evidence>
<evidence type="ECO:0000256" key="1">
    <source>
        <dbReference type="SAM" id="MobiDB-lite"/>
    </source>
</evidence>
<dbReference type="EMBL" id="LSRX01001121">
    <property type="protein sequence ID" value="OLP83352.1"/>
    <property type="molecule type" value="Genomic_DNA"/>
</dbReference>
<accession>A0A1Q9CKA1</accession>
<comment type="caution">
    <text evidence="2">The sequence shown here is derived from an EMBL/GenBank/DDBJ whole genome shotgun (WGS) entry which is preliminary data.</text>
</comment>
<gene>
    <name evidence="2" type="ORF">AK812_SmicGene35896</name>
</gene>
<reference evidence="2 3" key="1">
    <citation type="submission" date="2016-02" db="EMBL/GenBank/DDBJ databases">
        <title>Genome analysis of coral dinoflagellate symbionts highlights evolutionary adaptations to a symbiotic lifestyle.</title>
        <authorList>
            <person name="Aranda M."/>
            <person name="Li Y."/>
            <person name="Liew Y.J."/>
            <person name="Baumgarten S."/>
            <person name="Simakov O."/>
            <person name="Wilson M."/>
            <person name="Piel J."/>
            <person name="Ashoor H."/>
            <person name="Bougouffa S."/>
            <person name="Bajic V.B."/>
            <person name="Ryu T."/>
            <person name="Ravasi T."/>
            <person name="Bayer T."/>
            <person name="Micklem G."/>
            <person name="Kim H."/>
            <person name="Bhak J."/>
            <person name="Lajeunesse T.C."/>
            <person name="Voolstra C.R."/>
        </authorList>
    </citation>
    <scope>NUCLEOTIDE SEQUENCE [LARGE SCALE GENOMIC DNA]</scope>
    <source>
        <strain evidence="2 3">CCMP2467</strain>
    </source>
</reference>
<proteinExistence type="predicted"/>
<feature type="compositionally biased region" description="Basic and acidic residues" evidence="1">
    <location>
        <begin position="164"/>
        <end position="180"/>
    </location>
</feature>
<organism evidence="2 3">
    <name type="scientific">Symbiodinium microadriaticum</name>
    <name type="common">Dinoflagellate</name>
    <name type="synonym">Zooxanthella microadriatica</name>
    <dbReference type="NCBI Taxonomy" id="2951"/>
    <lineage>
        <taxon>Eukaryota</taxon>
        <taxon>Sar</taxon>
        <taxon>Alveolata</taxon>
        <taxon>Dinophyceae</taxon>
        <taxon>Suessiales</taxon>
        <taxon>Symbiodiniaceae</taxon>
        <taxon>Symbiodinium</taxon>
    </lineage>
</organism>
<dbReference type="Proteomes" id="UP000186817">
    <property type="component" value="Unassembled WGS sequence"/>
</dbReference>
<name>A0A1Q9CKA1_SYMMI</name>
<protein>
    <submittedName>
        <fullName evidence="2">Uncharacterized protein</fullName>
    </submittedName>
</protein>
<dbReference type="AlphaFoldDB" id="A0A1Q9CKA1"/>
<evidence type="ECO:0000313" key="3">
    <source>
        <dbReference type="Proteomes" id="UP000186817"/>
    </source>
</evidence>
<feature type="region of interest" description="Disordered" evidence="1">
    <location>
        <begin position="109"/>
        <end position="193"/>
    </location>
</feature>